<feature type="signal peptide" evidence="1">
    <location>
        <begin position="1"/>
        <end position="22"/>
    </location>
</feature>
<organism evidence="2 3">
    <name type="scientific">Polaribacter marinus</name>
    <dbReference type="NCBI Taxonomy" id="2916838"/>
    <lineage>
        <taxon>Bacteria</taxon>
        <taxon>Pseudomonadati</taxon>
        <taxon>Bacteroidota</taxon>
        <taxon>Flavobacteriia</taxon>
        <taxon>Flavobacteriales</taxon>
        <taxon>Flavobacteriaceae</taxon>
    </lineage>
</organism>
<comment type="caution">
    <text evidence="2">The sequence shown here is derived from an EMBL/GenBank/DDBJ whole genome shotgun (WGS) entry which is preliminary data.</text>
</comment>
<gene>
    <name evidence="2" type="ORF">MC378_03975</name>
</gene>
<evidence type="ECO:0000313" key="3">
    <source>
        <dbReference type="Proteomes" id="UP001139369"/>
    </source>
</evidence>
<accession>A0A9X2ALX7</accession>
<dbReference type="Proteomes" id="UP001139369">
    <property type="component" value="Unassembled WGS sequence"/>
</dbReference>
<keyword evidence="3" id="KW-1185">Reference proteome</keyword>
<keyword evidence="1" id="KW-0732">Signal</keyword>
<dbReference type="EMBL" id="JAKQYM010000002">
    <property type="protein sequence ID" value="MCI2228314.1"/>
    <property type="molecule type" value="Genomic_DNA"/>
</dbReference>
<dbReference type="PROSITE" id="PS51257">
    <property type="entry name" value="PROKAR_LIPOPROTEIN"/>
    <property type="match status" value="1"/>
</dbReference>
<evidence type="ECO:0000313" key="2">
    <source>
        <dbReference type="EMBL" id="MCI2228314.1"/>
    </source>
</evidence>
<dbReference type="RefSeq" id="WP_242177428.1">
    <property type="nucleotide sequence ID" value="NZ_JAKQYM010000002.1"/>
</dbReference>
<sequence>MKNLLKNTLPFLLLISAIFIIGASCGDGLSPTPSGDVCDNADTSIETALSSLNNSSMDLQVHEYVFTTSEPGNICAIGYQSFAQTTPYAIDNSAVSYEIEIVGGPTINSTFSNSNIEYISLSTPFAIVPGVNYTIRRTGGDGLNTSNGYTAAATFPYTSSNFTFVSSNFVDSDSNGGGPVANNGIPKIYFTFTTD</sequence>
<proteinExistence type="predicted"/>
<protein>
    <recommendedName>
        <fullName evidence="4">Lipoprotein</fullName>
    </recommendedName>
</protein>
<feature type="chain" id="PRO_5040893793" description="Lipoprotein" evidence="1">
    <location>
        <begin position="23"/>
        <end position="195"/>
    </location>
</feature>
<reference evidence="2" key="1">
    <citation type="submission" date="2022-02" db="EMBL/GenBank/DDBJ databases">
        <title>Polaribacter sp. MSW13, isolated from seawater.</title>
        <authorList>
            <person name="Kristyanto S."/>
            <person name="Jung J."/>
            <person name="Jeon C.O."/>
        </authorList>
    </citation>
    <scope>NUCLEOTIDE SEQUENCE</scope>
    <source>
        <strain evidence="2">MSW13</strain>
    </source>
</reference>
<evidence type="ECO:0008006" key="4">
    <source>
        <dbReference type="Google" id="ProtNLM"/>
    </source>
</evidence>
<dbReference type="AlphaFoldDB" id="A0A9X2ALX7"/>
<evidence type="ECO:0000256" key="1">
    <source>
        <dbReference type="SAM" id="SignalP"/>
    </source>
</evidence>
<name>A0A9X2ALX7_9FLAO</name>